<dbReference type="EMBL" id="JAWJWF010000048">
    <property type="protein sequence ID" value="KAK6619835.1"/>
    <property type="molecule type" value="Genomic_DNA"/>
</dbReference>
<name>A0ABR1AHJ3_POLSC</name>
<evidence type="ECO:0000313" key="2">
    <source>
        <dbReference type="EMBL" id="KAK6619835.1"/>
    </source>
</evidence>
<evidence type="ECO:0000313" key="3">
    <source>
        <dbReference type="Proteomes" id="UP001359485"/>
    </source>
</evidence>
<accession>A0ABR1AHJ3</accession>
<sequence length="83" mass="9234">MQSRTLTKKSDTFMGFLLVAFAVFLLVDVVQATYKKPPFNGSIFGKRANSITDYDTAGRTLSSLCEVAVEACSFWFPQLEAKK</sequence>
<dbReference type="Proteomes" id="UP001359485">
    <property type="component" value="Unassembled WGS sequence"/>
</dbReference>
<keyword evidence="1" id="KW-0732">Signal</keyword>
<keyword evidence="3" id="KW-1185">Reference proteome</keyword>
<reference evidence="2 3" key="1">
    <citation type="submission" date="2023-09" db="EMBL/GenBank/DDBJ databases">
        <title>Genomes of two closely related lineages of the louse Polyplax serrata with different host specificities.</title>
        <authorList>
            <person name="Martinu J."/>
            <person name="Tarabai H."/>
            <person name="Stefka J."/>
            <person name="Hypsa V."/>
        </authorList>
    </citation>
    <scope>NUCLEOTIDE SEQUENCE [LARGE SCALE GENOMIC DNA]</scope>
    <source>
        <strain evidence="2">98ZLc_SE</strain>
    </source>
</reference>
<evidence type="ECO:0008006" key="4">
    <source>
        <dbReference type="Google" id="ProtNLM"/>
    </source>
</evidence>
<evidence type="ECO:0000256" key="1">
    <source>
        <dbReference type="SAM" id="SignalP"/>
    </source>
</evidence>
<feature type="signal peptide" evidence="1">
    <location>
        <begin position="1"/>
        <end position="32"/>
    </location>
</feature>
<protein>
    <recommendedName>
        <fullName evidence="4">SIFamide</fullName>
    </recommendedName>
</protein>
<comment type="caution">
    <text evidence="2">The sequence shown here is derived from an EMBL/GenBank/DDBJ whole genome shotgun (WGS) entry which is preliminary data.</text>
</comment>
<organism evidence="2 3">
    <name type="scientific">Polyplax serrata</name>
    <name type="common">Common mouse louse</name>
    <dbReference type="NCBI Taxonomy" id="468196"/>
    <lineage>
        <taxon>Eukaryota</taxon>
        <taxon>Metazoa</taxon>
        <taxon>Ecdysozoa</taxon>
        <taxon>Arthropoda</taxon>
        <taxon>Hexapoda</taxon>
        <taxon>Insecta</taxon>
        <taxon>Pterygota</taxon>
        <taxon>Neoptera</taxon>
        <taxon>Paraneoptera</taxon>
        <taxon>Psocodea</taxon>
        <taxon>Troctomorpha</taxon>
        <taxon>Phthiraptera</taxon>
        <taxon>Anoplura</taxon>
        <taxon>Polyplacidae</taxon>
        <taxon>Polyplax</taxon>
    </lineage>
</organism>
<gene>
    <name evidence="2" type="ORF">RUM44_006234</name>
</gene>
<feature type="chain" id="PRO_5046816414" description="SIFamide" evidence="1">
    <location>
        <begin position="33"/>
        <end position="83"/>
    </location>
</feature>
<proteinExistence type="predicted"/>